<protein>
    <submittedName>
        <fullName evidence="1">Uncharacterized protein</fullName>
    </submittedName>
</protein>
<evidence type="ECO:0000313" key="2">
    <source>
        <dbReference type="Proteomes" id="UP001428290"/>
    </source>
</evidence>
<dbReference type="EMBL" id="BAABRU010000011">
    <property type="protein sequence ID" value="GAA5529429.1"/>
    <property type="molecule type" value="Genomic_DNA"/>
</dbReference>
<gene>
    <name evidence="1" type="ORF">Hgul01_03239</name>
</gene>
<organism evidence="1 2">
    <name type="scientific">Herpetosiphon gulosus</name>
    <dbReference type="NCBI Taxonomy" id="1973496"/>
    <lineage>
        <taxon>Bacteria</taxon>
        <taxon>Bacillati</taxon>
        <taxon>Chloroflexota</taxon>
        <taxon>Chloroflexia</taxon>
        <taxon>Herpetosiphonales</taxon>
        <taxon>Herpetosiphonaceae</taxon>
        <taxon>Herpetosiphon</taxon>
    </lineage>
</organism>
<proteinExistence type="predicted"/>
<evidence type="ECO:0000313" key="1">
    <source>
        <dbReference type="EMBL" id="GAA5529429.1"/>
    </source>
</evidence>
<sequence length="100" mass="11658">MFNAHERTLLEQQAVWIFCQHVDHLWHGFITPQSYGVLDGDALQPPQFPAIRRSSLTIEAHPLDSQSFFVVCQRRDGIDGDWHRLQRLFNYQILANLVLS</sequence>
<dbReference type="Proteomes" id="UP001428290">
    <property type="component" value="Unassembled WGS sequence"/>
</dbReference>
<name>A0ABP9X268_9CHLR</name>
<comment type="caution">
    <text evidence="1">The sequence shown here is derived from an EMBL/GenBank/DDBJ whole genome shotgun (WGS) entry which is preliminary data.</text>
</comment>
<accession>A0ABP9X268</accession>
<reference evidence="1 2" key="1">
    <citation type="submission" date="2024-02" db="EMBL/GenBank/DDBJ databases">
        <title>Herpetosiphon gulosus NBRC 112829.</title>
        <authorList>
            <person name="Ichikawa N."/>
            <person name="Katano-Makiyama Y."/>
            <person name="Hidaka K."/>
        </authorList>
    </citation>
    <scope>NUCLEOTIDE SEQUENCE [LARGE SCALE GENOMIC DNA]</scope>
    <source>
        <strain evidence="1 2">NBRC 112829</strain>
    </source>
</reference>
<dbReference type="RefSeq" id="WP_345723048.1">
    <property type="nucleotide sequence ID" value="NZ_BAABRU010000011.1"/>
</dbReference>
<keyword evidence="2" id="KW-1185">Reference proteome</keyword>